<organism evidence="2 3">
    <name type="scientific">Thiovibrio frasassiensis</name>
    <dbReference type="NCBI Taxonomy" id="2984131"/>
    <lineage>
        <taxon>Bacteria</taxon>
        <taxon>Pseudomonadati</taxon>
        <taxon>Thermodesulfobacteriota</taxon>
        <taxon>Desulfobulbia</taxon>
        <taxon>Desulfobulbales</taxon>
        <taxon>Thiovibrionaceae</taxon>
        <taxon>Thiovibrio</taxon>
    </lineage>
</organism>
<evidence type="ECO:0000313" key="2">
    <source>
        <dbReference type="EMBL" id="MDG4476832.1"/>
    </source>
</evidence>
<dbReference type="Gene3D" id="1.10.3480.10">
    <property type="entry name" value="TorD-like"/>
    <property type="match status" value="1"/>
</dbReference>
<reference evidence="2" key="2">
    <citation type="submission" date="2022-10" db="EMBL/GenBank/DDBJ databases">
        <authorList>
            <person name="Aronson H.S."/>
        </authorList>
    </citation>
    <scope>NUCLEOTIDE SEQUENCE</scope>
    <source>
        <strain evidence="2">RS19-109</strain>
    </source>
</reference>
<dbReference type="InterPro" id="IPR050289">
    <property type="entry name" value="TorD/DmsD_chaperones"/>
</dbReference>
<dbReference type="Proteomes" id="UP001154240">
    <property type="component" value="Unassembled WGS sequence"/>
</dbReference>
<dbReference type="RefSeq" id="WP_307633796.1">
    <property type="nucleotide sequence ID" value="NZ_JAPHEH010000001.1"/>
</dbReference>
<dbReference type="PANTHER" id="PTHR34227:SF1">
    <property type="entry name" value="DIMETHYL SULFOXIDE REDUCTASE CHAPERONE-RELATED"/>
    <property type="match status" value="1"/>
</dbReference>
<proteinExistence type="predicted"/>
<reference evidence="2" key="1">
    <citation type="journal article" date="2022" name="bioRxiv">
        <title>Thiovibrio frasassiensisgen. nov., sp. nov., an autotrophic, elemental sulfur disproportionating bacterium isolated from sulfidic karst sediment, and proposal of Thiovibrionaceae fam. nov.</title>
        <authorList>
            <person name="Aronson H."/>
            <person name="Thomas C."/>
            <person name="Bhattacharyya M."/>
            <person name="Eckstein S."/>
            <person name="Jensen S."/>
            <person name="Barco R."/>
            <person name="Macalady J."/>
            <person name="Amend J."/>
        </authorList>
    </citation>
    <scope>NUCLEOTIDE SEQUENCE</scope>
    <source>
        <strain evidence="2">RS19-109</strain>
    </source>
</reference>
<evidence type="ECO:0000256" key="1">
    <source>
        <dbReference type="ARBA" id="ARBA00023186"/>
    </source>
</evidence>
<protein>
    <submittedName>
        <fullName evidence="2">Molecular chaperone TorD family protein</fullName>
    </submittedName>
</protein>
<sequence length="180" mass="21110">MAEIYRFLAQSMRYPTSDWMQADYFSILDAFLAELGWDDEAQALRQSISDKTDWLEPIQVEHTRLFVNAIPKVVAPPYGSVYLSDDGMLYGPSAEKAKAFYREQGFELVGESDIPDHINFELEFLALLAEEGKTQEEELFLQKHFRPWFPSFRARVLAEVRHPYYRVLVNLIDFFIREEL</sequence>
<comment type="caution">
    <text evidence="2">The sequence shown here is derived from an EMBL/GenBank/DDBJ whole genome shotgun (WGS) entry which is preliminary data.</text>
</comment>
<keyword evidence="1" id="KW-0143">Chaperone</keyword>
<dbReference type="Pfam" id="PF02613">
    <property type="entry name" value="Nitrate_red_del"/>
    <property type="match status" value="1"/>
</dbReference>
<dbReference type="AlphaFoldDB" id="A0A9X4MHQ7"/>
<dbReference type="SUPFAM" id="SSF89155">
    <property type="entry name" value="TorD-like"/>
    <property type="match status" value="1"/>
</dbReference>
<gene>
    <name evidence="2" type="ORF">OLX77_11770</name>
</gene>
<accession>A0A9X4MHQ7</accession>
<dbReference type="InterPro" id="IPR020945">
    <property type="entry name" value="DMSO/NO3_reduct_chaperone"/>
</dbReference>
<dbReference type="EMBL" id="JAPHEH010000001">
    <property type="protein sequence ID" value="MDG4476832.1"/>
    <property type="molecule type" value="Genomic_DNA"/>
</dbReference>
<dbReference type="InterPro" id="IPR036411">
    <property type="entry name" value="TorD-like_sf"/>
</dbReference>
<evidence type="ECO:0000313" key="3">
    <source>
        <dbReference type="Proteomes" id="UP001154240"/>
    </source>
</evidence>
<dbReference type="PANTHER" id="PTHR34227">
    <property type="entry name" value="CHAPERONE PROTEIN YCDY"/>
    <property type="match status" value="1"/>
</dbReference>
<keyword evidence="3" id="KW-1185">Reference proteome</keyword>
<name>A0A9X4MHQ7_9BACT</name>